<gene>
    <name evidence="3" type="ORF">SAMN05421799_10465</name>
</gene>
<dbReference type="SUPFAM" id="SSF48317">
    <property type="entry name" value="Acid phosphatase/Vanadium-dependent haloperoxidase"/>
    <property type="match status" value="1"/>
</dbReference>
<feature type="domain" description="Phosphatidic acid phosphatase type 2/haloperoxidase" evidence="2">
    <location>
        <begin position="67"/>
        <end position="177"/>
    </location>
</feature>
<evidence type="ECO:0000313" key="4">
    <source>
        <dbReference type="Proteomes" id="UP000186156"/>
    </source>
</evidence>
<protein>
    <submittedName>
        <fullName evidence="3">Undecaprenyl-diphosphatase</fullName>
    </submittedName>
</protein>
<proteinExistence type="predicted"/>
<dbReference type="OrthoDB" id="9789113at2"/>
<keyword evidence="1" id="KW-1133">Transmembrane helix</keyword>
<dbReference type="InterPro" id="IPR000326">
    <property type="entry name" value="PAP2/HPO"/>
</dbReference>
<keyword evidence="4" id="KW-1185">Reference proteome</keyword>
<feature type="transmembrane region" description="Helical" evidence="1">
    <location>
        <begin position="39"/>
        <end position="56"/>
    </location>
</feature>
<dbReference type="RefSeq" id="WP_084182512.1">
    <property type="nucleotide sequence ID" value="NZ_FTOO01000004.1"/>
</dbReference>
<organism evidence="3 4">
    <name type="scientific">Alicyclobacillus vulcanalis</name>
    <dbReference type="NCBI Taxonomy" id="252246"/>
    <lineage>
        <taxon>Bacteria</taxon>
        <taxon>Bacillati</taxon>
        <taxon>Bacillota</taxon>
        <taxon>Bacilli</taxon>
        <taxon>Bacillales</taxon>
        <taxon>Alicyclobacillaceae</taxon>
        <taxon>Alicyclobacillus</taxon>
    </lineage>
</organism>
<dbReference type="EMBL" id="FTOO01000004">
    <property type="protein sequence ID" value="SIS78710.1"/>
    <property type="molecule type" value="Genomic_DNA"/>
</dbReference>
<keyword evidence="1" id="KW-0472">Membrane</keyword>
<dbReference type="SMART" id="SM00014">
    <property type="entry name" value="acidPPc"/>
    <property type="match status" value="1"/>
</dbReference>
<sequence length="203" mass="21747">MGRIVNLWSVVERVDWHVLHWCEAHWGKHPTFDAGMRAVALYTPMVMLALIALAPLGWGGRAYSANPVRAAAASVIAAVLVRIAHEPISRWVRRPRPFEVEPLQTLLEHEGGDSFPSNHAAGGFALAVGGWHLGHVAYLLLALAVWLAAARIYCGLHYPSDVIAGAMSGAVMGYACSSLSGTHLGLDPASNLRVSSTSIARVD</sequence>
<dbReference type="CDD" id="cd01610">
    <property type="entry name" value="PAP2_like"/>
    <property type="match status" value="1"/>
</dbReference>
<dbReference type="AlphaFoldDB" id="A0A1N7LY05"/>
<dbReference type="PANTHER" id="PTHR14969:SF13">
    <property type="entry name" value="AT30094P"/>
    <property type="match status" value="1"/>
</dbReference>
<dbReference type="STRING" id="252246.SAMN05421799_10465"/>
<dbReference type="Gene3D" id="1.20.144.10">
    <property type="entry name" value="Phosphatidic acid phosphatase type 2/haloperoxidase"/>
    <property type="match status" value="1"/>
</dbReference>
<dbReference type="Pfam" id="PF01569">
    <property type="entry name" value="PAP2"/>
    <property type="match status" value="1"/>
</dbReference>
<keyword evidence="1" id="KW-0812">Transmembrane</keyword>
<accession>A0A1N7LY05</accession>
<dbReference type="Proteomes" id="UP000186156">
    <property type="component" value="Unassembled WGS sequence"/>
</dbReference>
<reference evidence="4" key="1">
    <citation type="submission" date="2017-01" db="EMBL/GenBank/DDBJ databases">
        <authorList>
            <person name="Varghese N."/>
            <person name="Submissions S."/>
        </authorList>
    </citation>
    <scope>NUCLEOTIDE SEQUENCE [LARGE SCALE GENOMIC DNA]</scope>
    <source>
        <strain evidence="4">DSM 16176</strain>
    </source>
</reference>
<feature type="transmembrane region" description="Helical" evidence="1">
    <location>
        <begin position="136"/>
        <end position="154"/>
    </location>
</feature>
<name>A0A1N7LY05_9BACL</name>
<dbReference type="InterPro" id="IPR036938">
    <property type="entry name" value="PAP2/HPO_sf"/>
</dbReference>
<evidence type="ECO:0000259" key="2">
    <source>
        <dbReference type="SMART" id="SM00014"/>
    </source>
</evidence>
<dbReference type="PANTHER" id="PTHR14969">
    <property type="entry name" value="SPHINGOSINE-1-PHOSPHATE PHOSPHOHYDROLASE"/>
    <property type="match status" value="1"/>
</dbReference>
<evidence type="ECO:0000256" key="1">
    <source>
        <dbReference type="SAM" id="Phobius"/>
    </source>
</evidence>
<evidence type="ECO:0000313" key="3">
    <source>
        <dbReference type="EMBL" id="SIS78710.1"/>
    </source>
</evidence>